<dbReference type="GO" id="GO:0015109">
    <property type="term" value="F:chromate transmembrane transporter activity"/>
    <property type="evidence" value="ECO:0007669"/>
    <property type="project" value="InterPro"/>
</dbReference>
<dbReference type="InterPro" id="IPR003370">
    <property type="entry name" value="Chromate_transpt"/>
</dbReference>
<dbReference type="OrthoDB" id="2160638at2759"/>
<evidence type="ECO:0000256" key="3">
    <source>
        <dbReference type="ARBA" id="ARBA00022475"/>
    </source>
</evidence>
<accession>A0A4U0X1X4</accession>
<feature type="transmembrane region" description="Helical" evidence="7">
    <location>
        <begin position="61"/>
        <end position="82"/>
    </location>
</feature>
<evidence type="ECO:0000256" key="2">
    <source>
        <dbReference type="ARBA" id="ARBA00005262"/>
    </source>
</evidence>
<protein>
    <recommendedName>
        <fullName evidence="10">Chromate transporter</fullName>
    </recommendedName>
</protein>
<keyword evidence="9" id="KW-1185">Reference proteome</keyword>
<feature type="non-terminal residue" evidence="8">
    <location>
        <position position="154"/>
    </location>
</feature>
<name>A0A4U0X1X4_9PEZI</name>
<organism evidence="8 9">
    <name type="scientific">Cryomyces minteri</name>
    <dbReference type="NCBI Taxonomy" id="331657"/>
    <lineage>
        <taxon>Eukaryota</taxon>
        <taxon>Fungi</taxon>
        <taxon>Dikarya</taxon>
        <taxon>Ascomycota</taxon>
        <taxon>Pezizomycotina</taxon>
        <taxon>Dothideomycetes</taxon>
        <taxon>Dothideomycetes incertae sedis</taxon>
        <taxon>Cryomyces</taxon>
    </lineage>
</organism>
<gene>
    <name evidence="8" type="ORF">B0A49_05322</name>
</gene>
<keyword evidence="5 7" id="KW-1133">Transmembrane helix</keyword>
<comment type="caution">
    <text evidence="8">The sequence shown here is derived from an EMBL/GenBank/DDBJ whole genome shotgun (WGS) entry which is preliminary data.</text>
</comment>
<keyword evidence="3" id="KW-1003">Cell membrane</keyword>
<keyword evidence="6 7" id="KW-0472">Membrane</keyword>
<evidence type="ECO:0000256" key="7">
    <source>
        <dbReference type="SAM" id="Phobius"/>
    </source>
</evidence>
<dbReference type="EMBL" id="NAJN01000661">
    <property type="protein sequence ID" value="TKA70252.1"/>
    <property type="molecule type" value="Genomic_DNA"/>
</dbReference>
<evidence type="ECO:0000256" key="4">
    <source>
        <dbReference type="ARBA" id="ARBA00022692"/>
    </source>
</evidence>
<comment type="similarity">
    <text evidence="2">Belongs to the chromate ion transporter (CHR) (TC 2.A.51) family.</text>
</comment>
<proteinExistence type="inferred from homology"/>
<keyword evidence="4 7" id="KW-0812">Transmembrane</keyword>
<dbReference type="AlphaFoldDB" id="A0A4U0X1X4"/>
<dbReference type="PANTHER" id="PTHR33567">
    <property type="entry name" value="CHROMATE ION TRANSPORTER (EUROFUNG)"/>
    <property type="match status" value="1"/>
</dbReference>
<evidence type="ECO:0000256" key="5">
    <source>
        <dbReference type="ARBA" id="ARBA00022989"/>
    </source>
</evidence>
<evidence type="ECO:0000313" key="9">
    <source>
        <dbReference type="Proteomes" id="UP000308768"/>
    </source>
</evidence>
<reference evidence="8 9" key="1">
    <citation type="submission" date="2017-03" db="EMBL/GenBank/DDBJ databases">
        <title>Genomes of endolithic fungi from Antarctica.</title>
        <authorList>
            <person name="Coleine C."/>
            <person name="Masonjones S."/>
            <person name="Stajich J.E."/>
        </authorList>
    </citation>
    <scope>NUCLEOTIDE SEQUENCE [LARGE SCALE GENOMIC DNA]</scope>
    <source>
        <strain evidence="8 9">CCFEE 5187</strain>
    </source>
</reference>
<evidence type="ECO:0000256" key="1">
    <source>
        <dbReference type="ARBA" id="ARBA00004651"/>
    </source>
</evidence>
<evidence type="ECO:0000313" key="8">
    <source>
        <dbReference type="EMBL" id="TKA70252.1"/>
    </source>
</evidence>
<dbReference type="GO" id="GO:0005886">
    <property type="term" value="C:plasma membrane"/>
    <property type="evidence" value="ECO:0007669"/>
    <property type="project" value="UniProtKB-SubCell"/>
</dbReference>
<dbReference type="Pfam" id="PF02417">
    <property type="entry name" value="Chromate_transp"/>
    <property type="match status" value="1"/>
</dbReference>
<feature type="transmembrane region" description="Helical" evidence="7">
    <location>
        <begin position="117"/>
        <end position="134"/>
    </location>
</feature>
<sequence length="154" mass="16805">MFALCQALPGPGSTKMIYAINIIRSGFTVGILSFFLWSLPGAIAAYGLAVGISRIQETLPSPVYALLSGLNSATVGIIALAAVQLSNKAITDKLARIMVFFGGTAGMLYNALWYYPVLMVVGGITTIAWDLHWIPHNMHTFKRVFFRRPEQNPN</sequence>
<dbReference type="STRING" id="331657.A0A4U0X1X4"/>
<dbReference type="PANTHER" id="PTHR33567:SF3">
    <property type="entry name" value="CHROMATE ION TRANSPORTER (EUROFUNG)"/>
    <property type="match status" value="1"/>
</dbReference>
<evidence type="ECO:0000256" key="6">
    <source>
        <dbReference type="ARBA" id="ARBA00023136"/>
    </source>
</evidence>
<dbReference type="Proteomes" id="UP000308768">
    <property type="component" value="Unassembled WGS sequence"/>
</dbReference>
<evidence type="ECO:0008006" key="10">
    <source>
        <dbReference type="Google" id="ProtNLM"/>
    </source>
</evidence>
<feature type="transmembrane region" description="Helical" evidence="7">
    <location>
        <begin position="25"/>
        <end position="49"/>
    </location>
</feature>
<comment type="subcellular location">
    <subcellularLocation>
        <location evidence="1">Cell membrane</location>
        <topology evidence="1">Multi-pass membrane protein</topology>
    </subcellularLocation>
</comment>